<gene>
    <name evidence="1" type="ORF">AUJ23_01305</name>
</gene>
<sequence>MNFRLFKQTNYEKSNSTTTIKIPISDEARRLTSLLLKSKIEEERQTLGDGLLDELADLAKIDIVNLKISETKQYHKKRNGKVAMKRYGYYKPGNKYIYISNRTAVRGQILAPKTFLDTLLHEWTHHYDYQKLGLNSIHSAGFYARLKDIKEKLGYFVY</sequence>
<name>A0A1J4U5Z3_9BACT</name>
<comment type="caution">
    <text evidence="1">The sequence shown here is derived from an EMBL/GenBank/DDBJ whole genome shotgun (WGS) entry which is preliminary data.</text>
</comment>
<evidence type="ECO:0000313" key="2">
    <source>
        <dbReference type="Proteomes" id="UP000181941"/>
    </source>
</evidence>
<dbReference type="EMBL" id="MNVC01000014">
    <property type="protein sequence ID" value="OIO19938.1"/>
    <property type="molecule type" value="Genomic_DNA"/>
</dbReference>
<proteinExistence type="predicted"/>
<reference evidence="1 2" key="1">
    <citation type="journal article" date="2016" name="Environ. Microbiol.">
        <title>Genomic resolution of a cold subsurface aquifer community provides metabolic insights for novel microbes adapted to high CO concentrations.</title>
        <authorList>
            <person name="Probst A.J."/>
            <person name="Castelle C.J."/>
            <person name="Singh A."/>
            <person name="Brown C.T."/>
            <person name="Anantharaman K."/>
            <person name="Sharon I."/>
            <person name="Hug L.A."/>
            <person name="Burstein D."/>
            <person name="Emerson J.B."/>
            <person name="Thomas B.C."/>
            <person name="Banfield J.F."/>
        </authorList>
    </citation>
    <scope>NUCLEOTIDE SEQUENCE [LARGE SCALE GENOMIC DNA]</scope>
    <source>
        <strain evidence="1">CG1_02_32_51</strain>
    </source>
</reference>
<evidence type="ECO:0000313" key="1">
    <source>
        <dbReference type="EMBL" id="OIO19938.1"/>
    </source>
</evidence>
<accession>A0A1J4U5Z3</accession>
<protein>
    <recommendedName>
        <fullName evidence="3">SprT-like domain-containing protein</fullName>
    </recommendedName>
</protein>
<dbReference type="AlphaFoldDB" id="A0A1J4U5Z3"/>
<dbReference type="Proteomes" id="UP000181941">
    <property type="component" value="Unassembled WGS sequence"/>
</dbReference>
<evidence type="ECO:0008006" key="3">
    <source>
        <dbReference type="Google" id="ProtNLM"/>
    </source>
</evidence>
<organism evidence="1 2">
    <name type="scientific">Candidatus Magasanikbacteria bacterium CG1_02_32_51</name>
    <dbReference type="NCBI Taxonomy" id="1805238"/>
    <lineage>
        <taxon>Bacteria</taxon>
        <taxon>Candidatus Magasanikiibacteriota</taxon>
    </lineage>
</organism>